<comment type="caution">
    <text evidence="2">The sequence shown here is derived from an EMBL/GenBank/DDBJ whole genome shotgun (WGS) entry which is preliminary data.</text>
</comment>
<gene>
    <name evidence="2" type="ORF">ADICEAN_03006</name>
</gene>
<organism evidence="2 3">
    <name type="scientific">Cesiribacter andamanensis AMV16</name>
    <dbReference type="NCBI Taxonomy" id="1279009"/>
    <lineage>
        <taxon>Bacteria</taxon>
        <taxon>Pseudomonadati</taxon>
        <taxon>Bacteroidota</taxon>
        <taxon>Cytophagia</taxon>
        <taxon>Cytophagales</taxon>
        <taxon>Cesiribacteraceae</taxon>
        <taxon>Cesiribacter</taxon>
    </lineage>
</organism>
<name>M7N3I1_9BACT</name>
<keyword evidence="3" id="KW-1185">Reference proteome</keyword>
<dbReference type="STRING" id="1279009.ADICEAN_03006"/>
<protein>
    <submittedName>
        <fullName evidence="2">Uncharacterized protein</fullName>
    </submittedName>
</protein>
<dbReference type="Proteomes" id="UP000011910">
    <property type="component" value="Unassembled WGS sequence"/>
</dbReference>
<feature type="signal peptide" evidence="1">
    <location>
        <begin position="1"/>
        <end position="24"/>
    </location>
</feature>
<reference evidence="2 3" key="1">
    <citation type="journal article" date="2013" name="Genome Announc.">
        <title>Draft Genome Sequence of Cesiribacter andamanensis Strain AMV16T, Isolated from a Soil Sample from a Mud Volcano in the Andaman Islands, India.</title>
        <authorList>
            <person name="Shivaji S."/>
            <person name="Ara S."/>
            <person name="Begum Z."/>
            <person name="Srinivas T.N."/>
            <person name="Singh A."/>
            <person name="Kumar Pinnaka A."/>
        </authorList>
    </citation>
    <scope>NUCLEOTIDE SEQUENCE [LARGE SCALE GENOMIC DNA]</scope>
    <source>
        <strain evidence="2 3">AMV16</strain>
    </source>
</reference>
<dbReference type="RefSeq" id="WP_009196392.1">
    <property type="nucleotide sequence ID" value="NZ_AODQ01000086.1"/>
</dbReference>
<feature type="chain" id="PRO_5004081852" evidence="1">
    <location>
        <begin position="25"/>
        <end position="118"/>
    </location>
</feature>
<proteinExistence type="predicted"/>
<keyword evidence="1" id="KW-0732">Signal</keyword>
<dbReference type="EMBL" id="AODQ01000086">
    <property type="protein sequence ID" value="EMR01847.1"/>
    <property type="molecule type" value="Genomic_DNA"/>
</dbReference>
<dbReference type="PROSITE" id="PS51257">
    <property type="entry name" value="PROKAR_LIPOPROTEIN"/>
    <property type="match status" value="1"/>
</dbReference>
<evidence type="ECO:0000313" key="3">
    <source>
        <dbReference type="Proteomes" id="UP000011910"/>
    </source>
</evidence>
<sequence>MKSFAALPFLALLLMLGACQPASLESDAPANGEPITAEATLRWTGMLAADGCGFFLDINGKEYKPSNEEAIPESFQQTDSSPVVVTYRLLEKPLEYSCGMMPARFASNLHILEIRPAD</sequence>
<evidence type="ECO:0000313" key="2">
    <source>
        <dbReference type="EMBL" id="EMR01847.1"/>
    </source>
</evidence>
<evidence type="ECO:0000256" key="1">
    <source>
        <dbReference type="SAM" id="SignalP"/>
    </source>
</evidence>
<dbReference type="OrthoDB" id="852937at2"/>
<dbReference type="AlphaFoldDB" id="M7N3I1"/>
<accession>M7N3I1</accession>